<dbReference type="Gene3D" id="3.40.50.80">
    <property type="entry name" value="Nucleotide-binding domain of ferredoxin-NADP reductase (FNR) module"/>
    <property type="match status" value="1"/>
</dbReference>
<dbReference type="GO" id="GO:0016491">
    <property type="term" value="F:oxidoreductase activity"/>
    <property type="evidence" value="ECO:0007669"/>
    <property type="project" value="InterPro"/>
</dbReference>
<feature type="domain" description="FAD-binding FR-type" evidence="1">
    <location>
        <begin position="1"/>
        <end position="95"/>
    </location>
</feature>
<dbReference type="AlphaFoldDB" id="A0A645A1N4"/>
<dbReference type="PROSITE" id="PS51384">
    <property type="entry name" value="FAD_FR"/>
    <property type="match status" value="1"/>
</dbReference>
<evidence type="ECO:0000313" key="2">
    <source>
        <dbReference type="EMBL" id="MPM47110.1"/>
    </source>
</evidence>
<dbReference type="InterPro" id="IPR039261">
    <property type="entry name" value="FNR_nucleotide-bd"/>
</dbReference>
<proteinExistence type="predicted"/>
<dbReference type="InterPro" id="IPR050353">
    <property type="entry name" value="PyrK_electron_transfer"/>
</dbReference>
<dbReference type="PANTHER" id="PTHR43513:SF3">
    <property type="entry name" value="DIHYDROOROTATE DEHYDROGENASE B (NAD(+)), ELECTRON TRANSFER SUBUNIT-RELATED"/>
    <property type="match status" value="1"/>
</dbReference>
<dbReference type="InterPro" id="IPR017938">
    <property type="entry name" value="Riboflavin_synthase-like_b-brl"/>
</dbReference>
<dbReference type="GO" id="GO:0006221">
    <property type="term" value="P:pyrimidine nucleotide biosynthetic process"/>
    <property type="evidence" value="ECO:0007669"/>
    <property type="project" value="InterPro"/>
</dbReference>
<dbReference type="NCBIfam" id="NF004862">
    <property type="entry name" value="PRK06222.1"/>
    <property type="match status" value="1"/>
</dbReference>
<dbReference type="PIRSF" id="PIRSF006816">
    <property type="entry name" value="Cyc3_hyd_g"/>
    <property type="match status" value="1"/>
</dbReference>
<dbReference type="CDD" id="cd06219">
    <property type="entry name" value="DHOD_e_trans_like1"/>
    <property type="match status" value="1"/>
</dbReference>
<organism evidence="2">
    <name type="scientific">bioreactor metagenome</name>
    <dbReference type="NCBI Taxonomy" id="1076179"/>
    <lineage>
        <taxon>unclassified sequences</taxon>
        <taxon>metagenomes</taxon>
        <taxon>ecological metagenomes</taxon>
    </lineage>
</organism>
<name>A0A645A1N4_9ZZZZ</name>
<dbReference type="InterPro" id="IPR019480">
    <property type="entry name" value="Dihydroorotate_DH_Fe-S-bd"/>
</dbReference>
<comment type="caution">
    <text evidence="2">The sequence shown here is derived from an EMBL/GenBank/DDBJ whole genome shotgun (WGS) entry which is preliminary data.</text>
</comment>
<gene>
    <name evidence="2" type="ORF">SDC9_93818</name>
</gene>
<sequence>MYRIFQKQALTENTDLLVVEAPQLAKKAQPGQFIIIRKDEHSERIPLTIADFNRDQGTVTVIFQKVGRSTRELGEMLPGMYVENFVGPLGKASEIENFGDVVLVAGGVGVAPVYPIARALHEAGNHVSVIIGARNKELIFWQEKMAAASDELIICTDDGSLGQKAVVTDPLRQLLSTRPQIKKVWAIGPAIMMKFVCKTTAEFNVPTVVSLDSIMVDGTGMCGACRVEVDGQTRFVCVDGPEFDGLQVNWDVVLSRKKLFIPEEQEALDLYKREHAEPHICHLDQEVLRDTLSKMNTKEAVKA</sequence>
<dbReference type="InterPro" id="IPR001433">
    <property type="entry name" value="OxRdtase_FAD/NAD-bd"/>
</dbReference>
<dbReference type="PANTHER" id="PTHR43513">
    <property type="entry name" value="DIHYDROOROTATE DEHYDROGENASE B (NAD(+)), ELECTRON TRANSFER SUBUNIT"/>
    <property type="match status" value="1"/>
</dbReference>
<dbReference type="Gene3D" id="2.40.30.10">
    <property type="entry name" value="Translation factors"/>
    <property type="match status" value="1"/>
</dbReference>
<accession>A0A645A1N4</accession>
<dbReference type="Pfam" id="PF10418">
    <property type="entry name" value="DHODB_Fe-S_bind"/>
    <property type="match status" value="1"/>
</dbReference>
<protein>
    <submittedName>
        <fullName evidence="2">Dihydroorotate dehydrogenase B (NAD(+)), electron transfer subunit</fullName>
    </submittedName>
</protein>
<reference evidence="2" key="1">
    <citation type="submission" date="2019-08" db="EMBL/GenBank/DDBJ databases">
        <authorList>
            <person name="Kucharzyk K."/>
            <person name="Murdoch R.W."/>
            <person name="Higgins S."/>
            <person name="Loffler F."/>
        </authorList>
    </citation>
    <scope>NUCLEOTIDE SEQUENCE</scope>
</reference>
<dbReference type="InterPro" id="IPR017927">
    <property type="entry name" value="FAD-bd_FR_type"/>
</dbReference>
<dbReference type="GO" id="GO:0051537">
    <property type="term" value="F:2 iron, 2 sulfur cluster binding"/>
    <property type="evidence" value="ECO:0007669"/>
    <property type="project" value="InterPro"/>
</dbReference>
<evidence type="ECO:0000259" key="1">
    <source>
        <dbReference type="PROSITE" id="PS51384"/>
    </source>
</evidence>
<dbReference type="Pfam" id="PF00175">
    <property type="entry name" value="NAD_binding_1"/>
    <property type="match status" value="1"/>
</dbReference>
<dbReference type="SUPFAM" id="SSF52343">
    <property type="entry name" value="Ferredoxin reductase-like, C-terminal NADP-linked domain"/>
    <property type="match status" value="1"/>
</dbReference>
<dbReference type="SUPFAM" id="SSF63380">
    <property type="entry name" value="Riboflavin synthase domain-like"/>
    <property type="match status" value="1"/>
</dbReference>
<dbReference type="InterPro" id="IPR012165">
    <property type="entry name" value="Cyt_c3_hydrogenase_gsu"/>
</dbReference>
<dbReference type="EMBL" id="VSSQ01011542">
    <property type="protein sequence ID" value="MPM47110.1"/>
    <property type="molecule type" value="Genomic_DNA"/>
</dbReference>
<dbReference type="GO" id="GO:0050660">
    <property type="term" value="F:flavin adenine dinucleotide binding"/>
    <property type="evidence" value="ECO:0007669"/>
    <property type="project" value="InterPro"/>
</dbReference>